<evidence type="ECO:0000256" key="1">
    <source>
        <dbReference type="ARBA" id="ARBA00004477"/>
    </source>
</evidence>
<dbReference type="VEuPathDB" id="CryptoDB:cand_031430"/>
<accession>A0A1J4MFZ8</accession>
<dbReference type="Pfam" id="PF06703">
    <property type="entry name" value="SPC25"/>
    <property type="match status" value="1"/>
</dbReference>
<dbReference type="OrthoDB" id="341021at2759"/>
<dbReference type="GO" id="GO:0006465">
    <property type="term" value="P:signal peptide processing"/>
    <property type="evidence" value="ECO:0007669"/>
    <property type="project" value="UniProtKB-UniRule"/>
</dbReference>
<gene>
    <name evidence="9" type="ORF">cand_031430</name>
</gene>
<evidence type="ECO:0000256" key="7">
    <source>
        <dbReference type="ARBA" id="ARBA00023136"/>
    </source>
</evidence>
<dbReference type="InterPro" id="IPR009582">
    <property type="entry name" value="Spc2/SPCS2"/>
</dbReference>
<keyword evidence="7 8" id="KW-0472">Membrane</keyword>
<comment type="subcellular location">
    <subcellularLocation>
        <location evidence="1 8">Endoplasmic reticulum membrane</location>
        <topology evidence="1 8">Multi-pass membrane protein</topology>
    </subcellularLocation>
</comment>
<keyword evidence="4 8" id="KW-0812">Transmembrane</keyword>
<dbReference type="AlphaFoldDB" id="A0A1J4MFZ8"/>
<sequence length="221" mass="25715">MKKDSLNSEKLGFEALRDKETSKVALKKLCKEFQHNKLLNLYNENDMTRFLINVINTMLSMLGFQEELQLFHRKNFVMTLAVLFGIYGSVIAKFPDQKYIILFCVFGFFSCMITLLFIDYYSPCCGHSISFSQPSSISKKLSEYWIYNKEAYYMKISLDRPTAEMKFEITNTSCNVCTSVNVGKLFTENGYMSINSLFNIISKLLLDIWKVEKEQNSKKQL</sequence>
<comment type="caution">
    <text evidence="9">The sequence shown here is derived from an EMBL/GenBank/DDBJ whole genome shotgun (WGS) entry which is preliminary data.</text>
</comment>
<organism evidence="9 10">
    <name type="scientific">Cryptosporidium andersoni</name>
    <dbReference type="NCBI Taxonomy" id="117008"/>
    <lineage>
        <taxon>Eukaryota</taxon>
        <taxon>Sar</taxon>
        <taxon>Alveolata</taxon>
        <taxon>Apicomplexa</taxon>
        <taxon>Conoidasida</taxon>
        <taxon>Coccidia</taxon>
        <taxon>Eucoccidiorida</taxon>
        <taxon>Eimeriorina</taxon>
        <taxon>Cryptosporidiidae</taxon>
        <taxon>Cryptosporidium</taxon>
    </lineage>
</organism>
<feature type="transmembrane region" description="Helical" evidence="8">
    <location>
        <begin position="100"/>
        <end position="121"/>
    </location>
</feature>
<keyword evidence="5 8" id="KW-0256">Endoplasmic reticulum</keyword>
<evidence type="ECO:0000256" key="6">
    <source>
        <dbReference type="ARBA" id="ARBA00022989"/>
    </source>
</evidence>
<feature type="transmembrane region" description="Helical" evidence="8">
    <location>
        <begin position="76"/>
        <end position="94"/>
    </location>
</feature>
<dbReference type="EMBL" id="LRBS01000120">
    <property type="protein sequence ID" value="OII71964.1"/>
    <property type="molecule type" value="Genomic_DNA"/>
</dbReference>
<evidence type="ECO:0000256" key="2">
    <source>
        <dbReference type="ARBA" id="ARBA00007324"/>
    </source>
</evidence>
<dbReference type="GO" id="GO:0005787">
    <property type="term" value="C:signal peptidase complex"/>
    <property type="evidence" value="ECO:0007669"/>
    <property type="project" value="UniProtKB-UniRule"/>
</dbReference>
<comment type="similarity">
    <text evidence="2 8">Belongs to the SPCS2 family.</text>
</comment>
<comment type="caution">
    <text evidence="8">Lacks conserved residue(s) required for the propagation of feature annotation.</text>
</comment>
<keyword evidence="6 8" id="KW-1133">Transmembrane helix</keyword>
<dbReference type="GeneID" id="92367327"/>
<dbReference type="Proteomes" id="UP000186804">
    <property type="component" value="Unassembled WGS sequence"/>
</dbReference>
<proteinExistence type="inferred from homology"/>
<comment type="function">
    <text evidence="8">Component of the signal peptidase complex (SPC) which catalyzes the cleavage of N-terminal signal sequences from nascent proteins as they are translocated into the lumen of the endoplasmic reticulum. Enhances the enzymatic activity of SPC and facilitates the interactions between different components of the translocation site.</text>
</comment>
<dbReference type="GO" id="GO:0008233">
    <property type="term" value="F:peptidase activity"/>
    <property type="evidence" value="ECO:0007669"/>
    <property type="project" value="UniProtKB-UniRule"/>
</dbReference>
<evidence type="ECO:0000313" key="9">
    <source>
        <dbReference type="EMBL" id="OII71964.1"/>
    </source>
</evidence>
<feature type="transmembrane region" description="Helical" evidence="8">
    <location>
        <begin position="47"/>
        <end position="64"/>
    </location>
</feature>
<protein>
    <recommendedName>
        <fullName evidence="3 8">Signal peptidase complex subunit 2</fullName>
    </recommendedName>
</protein>
<reference evidence="9 10" key="1">
    <citation type="submission" date="2016-10" db="EMBL/GenBank/DDBJ databases">
        <title>Reductive evolution of mitochondrial metabolism and differential evolution of invasion-related proteins in Cryptosporidium.</title>
        <authorList>
            <person name="Liu S."/>
            <person name="Roellig D.M."/>
            <person name="Guo Y."/>
            <person name="Li N."/>
            <person name="Frace M.A."/>
            <person name="Tang K."/>
            <person name="Zhang L."/>
            <person name="Feng Y."/>
            <person name="Xiao L."/>
        </authorList>
    </citation>
    <scope>NUCLEOTIDE SEQUENCE [LARGE SCALE GENOMIC DNA]</scope>
    <source>
        <strain evidence="9">30847</strain>
    </source>
</reference>
<evidence type="ECO:0000256" key="3">
    <source>
        <dbReference type="ARBA" id="ARBA00017057"/>
    </source>
</evidence>
<evidence type="ECO:0000256" key="8">
    <source>
        <dbReference type="RuleBase" id="RU368033"/>
    </source>
</evidence>
<dbReference type="RefSeq" id="XP_067066861.1">
    <property type="nucleotide sequence ID" value="XM_067213369.1"/>
</dbReference>
<keyword evidence="10" id="KW-1185">Reference proteome</keyword>
<evidence type="ECO:0000256" key="4">
    <source>
        <dbReference type="ARBA" id="ARBA00022692"/>
    </source>
</evidence>
<evidence type="ECO:0000313" key="10">
    <source>
        <dbReference type="Proteomes" id="UP000186804"/>
    </source>
</evidence>
<name>A0A1J4MFZ8_9CRYT</name>
<evidence type="ECO:0000256" key="5">
    <source>
        <dbReference type="ARBA" id="ARBA00022824"/>
    </source>
</evidence>